<evidence type="ECO:0000259" key="2">
    <source>
        <dbReference type="PROSITE" id="PS50213"/>
    </source>
</evidence>
<evidence type="ECO:0000256" key="1">
    <source>
        <dbReference type="SAM" id="SignalP"/>
    </source>
</evidence>
<reference evidence="3" key="1">
    <citation type="submission" date="2021-01" db="EMBL/GenBank/DDBJ databases">
        <authorList>
            <person name="Corre E."/>
            <person name="Pelletier E."/>
            <person name="Niang G."/>
            <person name="Scheremetjew M."/>
            <person name="Finn R."/>
            <person name="Kale V."/>
            <person name="Holt S."/>
            <person name="Cochrane G."/>
            <person name="Meng A."/>
            <person name="Brown T."/>
            <person name="Cohen L."/>
        </authorList>
    </citation>
    <scope>NUCLEOTIDE SEQUENCE</scope>
    <source>
        <strain evidence="3">CCMP826</strain>
    </source>
</reference>
<dbReference type="EMBL" id="HBGV01000435">
    <property type="protein sequence ID" value="CAD9466124.1"/>
    <property type="molecule type" value="Transcribed_RNA"/>
</dbReference>
<feature type="domain" description="FAS1" evidence="2">
    <location>
        <begin position="21"/>
        <end position="154"/>
    </location>
</feature>
<keyword evidence="1" id="KW-0732">Signal</keyword>
<evidence type="ECO:0000313" key="3">
    <source>
        <dbReference type="EMBL" id="CAD9466124.1"/>
    </source>
</evidence>
<name>A0A7S2GS47_9STRA</name>
<sequence length="323" mass="33552">MQYGKSTLAVVAAFAIRCAHANSIYDIAAGSDKFTTLTAAVDAAGLKETLQGSGTYTVFAPTDDGFSALPTGTVEKLLKPEWVFHLKDVLLYHTLGDIVKSTDLTDGLVATTLNNEDITINLDPPRVNTNSNILLDMVDIEADNGVIHAVDNVLLPTSVTSNIVEIAAGDSDFSTLVAAVKAAGLVDALSGDGPLTVFAPTNAAFEALPEGTLDSLLLPENKQQLADILTYHVVAGNAHSTTLSDGSVTTLNGAKVEISTDGGVMVDDATVTTADIYANNDIIHVIDKVILPEEDEDEEPTSDSAANVLSAGVVAVGLIAALF</sequence>
<dbReference type="InterPro" id="IPR050904">
    <property type="entry name" value="Adhesion/Biosynth-related"/>
</dbReference>
<dbReference type="GO" id="GO:0005615">
    <property type="term" value="C:extracellular space"/>
    <property type="evidence" value="ECO:0007669"/>
    <property type="project" value="TreeGrafter"/>
</dbReference>
<gene>
    <name evidence="3" type="ORF">HTAM1171_LOCUS292</name>
</gene>
<dbReference type="InterPro" id="IPR036378">
    <property type="entry name" value="FAS1_dom_sf"/>
</dbReference>
<feature type="domain" description="FAS1" evidence="2">
    <location>
        <begin position="160"/>
        <end position="290"/>
    </location>
</feature>
<feature type="signal peptide" evidence="1">
    <location>
        <begin position="1"/>
        <end position="21"/>
    </location>
</feature>
<proteinExistence type="predicted"/>
<dbReference type="FunFam" id="2.30.180.10:FF:000019">
    <property type="entry name" value="Cell surface lipoprotein"/>
    <property type="match status" value="1"/>
</dbReference>
<dbReference type="AlphaFoldDB" id="A0A7S2GS47"/>
<dbReference type="PANTHER" id="PTHR10900">
    <property type="entry name" value="PERIOSTIN-RELATED"/>
    <property type="match status" value="1"/>
</dbReference>
<dbReference type="Pfam" id="PF02469">
    <property type="entry name" value="Fasciclin"/>
    <property type="match status" value="2"/>
</dbReference>
<dbReference type="SMART" id="SM00554">
    <property type="entry name" value="FAS1"/>
    <property type="match status" value="2"/>
</dbReference>
<feature type="chain" id="PRO_5030582548" description="FAS1 domain-containing protein" evidence="1">
    <location>
        <begin position="22"/>
        <end position="323"/>
    </location>
</feature>
<organism evidence="3">
    <name type="scientific">Helicotheca tamesis</name>
    <dbReference type="NCBI Taxonomy" id="374047"/>
    <lineage>
        <taxon>Eukaryota</taxon>
        <taxon>Sar</taxon>
        <taxon>Stramenopiles</taxon>
        <taxon>Ochrophyta</taxon>
        <taxon>Bacillariophyta</taxon>
        <taxon>Mediophyceae</taxon>
        <taxon>Lithodesmiophycidae</taxon>
        <taxon>Lithodesmiales</taxon>
        <taxon>Lithodesmiaceae</taxon>
        <taxon>Helicotheca</taxon>
    </lineage>
</organism>
<dbReference type="PANTHER" id="PTHR10900:SF77">
    <property type="entry name" value="FI19380P1"/>
    <property type="match status" value="1"/>
</dbReference>
<protein>
    <recommendedName>
        <fullName evidence="2">FAS1 domain-containing protein</fullName>
    </recommendedName>
</protein>
<dbReference type="SUPFAM" id="SSF82153">
    <property type="entry name" value="FAS1 domain"/>
    <property type="match status" value="2"/>
</dbReference>
<dbReference type="PROSITE" id="PS50213">
    <property type="entry name" value="FAS1"/>
    <property type="match status" value="2"/>
</dbReference>
<accession>A0A7S2GS47</accession>
<dbReference type="Gene3D" id="2.30.180.10">
    <property type="entry name" value="FAS1 domain"/>
    <property type="match status" value="2"/>
</dbReference>
<dbReference type="InterPro" id="IPR000782">
    <property type="entry name" value="FAS1_domain"/>
</dbReference>
<dbReference type="FunFam" id="2.30.180.10:FF:000032">
    <property type="entry name" value="Fasciclin domain-containing protein, putative"/>
    <property type="match status" value="1"/>
</dbReference>